<evidence type="ECO:0000313" key="1">
    <source>
        <dbReference type="EMBL" id="MDP9825802.1"/>
    </source>
</evidence>
<accession>A0ABT9NZC9</accession>
<keyword evidence="2" id="KW-1185">Reference proteome</keyword>
<dbReference type="RefSeq" id="WP_307239950.1">
    <property type="nucleotide sequence ID" value="NZ_JAUSQZ010000001.1"/>
</dbReference>
<proteinExistence type="predicted"/>
<dbReference type="Proteomes" id="UP001235712">
    <property type="component" value="Unassembled WGS sequence"/>
</dbReference>
<sequence>MATKQQRSEFAVSLAELERTTRVPVEDQVTEQAITDREPAISEYDLRLGRLLGIEHAG</sequence>
<protein>
    <submittedName>
        <fullName evidence="1">Uncharacterized protein</fullName>
    </submittedName>
</protein>
<comment type="caution">
    <text evidence="1">The sequence shown here is derived from an EMBL/GenBank/DDBJ whole genome shotgun (WGS) entry which is preliminary data.</text>
</comment>
<evidence type="ECO:0000313" key="2">
    <source>
        <dbReference type="Proteomes" id="UP001235712"/>
    </source>
</evidence>
<organism evidence="1 2">
    <name type="scientific">Kineosporia succinea</name>
    <dbReference type="NCBI Taxonomy" id="84632"/>
    <lineage>
        <taxon>Bacteria</taxon>
        <taxon>Bacillati</taxon>
        <taxon>Actinomycetota</taxon>
        <taxon>Actinomycetes</taxon>
        <taxon>Kineosporiales</taxon>
        <taxon>Kineosporiaceae</taxon>
        <taxon>Kineosporia</taxon>
    </lineage>
</organism>
<name>A0ABT9NZC9_9ACTN</name>
<reference evidence="1 2" key="1">
    <citation type="submission" date="2023-07" db="EMBL/GenBank/DDBJ databases">
        <title>Sequencing the genomes of 1000 actinobacteria strains.</title>
        <authorList>
            <person name="Klenk H.-P."/>
        </authorList>
    </citation>
    <scope>NUCLEOTIDE SEQUENCE [LARGE SCALE GENOMIC DNA]</scope>
    <source>
        <strain evidence="1 2">DSM 44388</strain>
    </source>
</reference>
<dbReference type="EMBL" id="JAUSQZ010000001">
    <property type="protein sequence ID" value="MDP9825802.1"/>
    <property type="molecule type" value="Genomic_DNA"/>
</dbReference>
<gene>
    <name evidence="1" type="ORF">J2S57_001551</name>
</gene>